<evidence type="ECO:0000256" key="2">
    <source>
        <dbReference type="SAM" id="SignalP"/>
    </source>
</evidence>
<dbReference type="EMBL" id="VDMD01000006">
    <property type="protein sequence ID" value="TRM65116.1"/>
    <property type="molecule type" value="Genomic_DNA"/>
</dbReference>
<dbReference type="PANTHER" id="PTHR37487:SF2">
    <property type="entry name" value="EXPRESSED PROTEIN"/>
    <property type="match status" value="1"/>
</dbReference>
<name>A0A550CK00_9AGAR</name>
<sequence>MKFLVAAASLIAAVQALTINTPASLTVCQPSLLSWADGSTPYFLTILPGGQTSGALKTFDQTDATSITWNVDLASGTSVTLSIKDGTGNVAYTDAVTITEGNDNSCVSSGTAASGSTGSATGSSGSSATSGGGSASTTGGSSSGSGSGSSASATSSAESSGDSNAANARSFAAPASLAGVLGLVGAALF</sequence>
<dbReference type="Proteomes" id="UP000320762">
    <property type="component" value="Unassembled WGS sequence"/>
</dbReference>
<accession>A0A550CK00</accession>
<reference evidence="3 4" key="1">
    <citation type="journal article" date="2019" name="New Phytol.">
        <title>Comparative genomics reveals unique wood-decay strategies and fruiting body development in the Schizophyllaceae.</title>
        <authorList>
            <person name="Almasi E."/>
            <person name="Sahu N."/>
            <person name="Krizsan K."/>
            <person name="Balint B."/>
            <person name="Kovacs G.M."/>
            <person name="Kiss B."/>
            <person name="Cseklye J."/>
            <person name="Drula E."/>
            <person name="Henrissat B."/>
            <person name="Nagy I."/>
            <person name="Chovatia M."/>
            <person name="Adam C."/>
            <person name="LaButti K."/>
            <person name="Lipzen A."/>
            <person name="Riley R."/>
            <person name="Grigoriev I.V."/>
            <person name="Nagy L.G."/>
        </authorList>
    </citation>
    <scope>NUCLEOTIDE SEQUENCE [LARGE SCALE GENOMIC DNA]</scope>
    <source>
        <strain evidence="3 4">NL-1724</strain>
    </source>
</reference>
<feature type="region of interest" description="Disordered" evidence="1">
    <location>
        <begin position="104"/>
        <end position="167"/>
    </location>
</feature>
<comment type="caution">
    <text evidence="3">The sequence shown here is derived from an EMBL/GenBank/DDBJ whole genome shotgun (WGS) entry which is preliminary data.</text>
</comment>
<feature type="compositionally biased region" description="Low complexity" evidence="1">
    <location>
        <begin position="108"/>
        <end position="140"/>
    </location>
</feature>
<dbReference type="STRING" id="97359.A0A550CK00"/>
<feature type="compositionally biased region" description="Low complexity" evidence="1">
    <location>
        <begin position="148"/>
        <end position="167"/>
    </location>
</feature>
<evidence type="ECO:0008006" key="5">
    <source>
        <dbReference type="Google" id="ProtNLM"/>
    </source>
</evidence>
<feature type="chain" id="PRO_5021919054" description="Ser-Thr-rich glycosyl-phosphatidyl-inositol-anchored membrane family-domain-containing protein" evidence="2">
    <location>
        <begin position="17"/>
        <end position="189"/>
    </location>
</feature>
<keyword evidence="2" id="KW-0732">Signal</keyword>
<dbReference type="OrthoDB" id="3362246at2759"/>
<evidence type="ECO:0000256" key="1">
    <source>
        <dbReference type="SAM" id="MobiDB-lite"/>
    </source>
</evidence>
<organism evidence="3 4">
    <name type="scientific">Schizophyllum amplum</name>
    <dbReference type="NCBI Taxonomy" id="97359"/>
    <lineage>
        <taxon>Eukaryota</taxon>
        <taxon>Fungi</taxon>
        <taxon>Dikarya</taxon>
        <taxon>Basidiomycota</taxon>
        <taxon>Agaricomycotina</taxon>
        <taxon>Agaricomycetes</taxon>
        <taxon>Agaricomycetidae</taxon>
        <taxon>Agaricales</taxon>
        <taxon>Schizophyllaceae</taxon>
        <taxon>Schizophyllum</taxon>
    </lineage>
</organism>
<feature type="signal peptide" evidence="2">
    <location>
        <begin position="1"/>
        <end position="16"/>
    </location>
</feature>
<proteinExistence type="predicted"/>
<dbReference type="PANTHER" id="PTHR37487">
    <property type="entry name" value="CHROMOSOME 1, WHOLE GENOME SHOTGUN SEQUENCE"/>
    <property type="match status" value="1"/>
</dbReference>
<evidence type="ECO:0000313" key="4">
    <source>
        <dbReference type="Proteomes" id="UP000320762"/>
    </source>
</evidence>
<dbReference type="AlphaFoldDB" id="A0A550CK00"/>
<gene>
    <name evidence="3" type="ORF">BD626DRAFT_490968</name>
</gene>
<protein>
    <recommendedName>
        <fullName evidence="5">Ser-Thr-rich glycosyl-phosphatidyl-inositol-anchored membrane family-domain-containing protein</fullName>
    </recommendedName>
</protein>
<keyword evidence="4" id="KW-1185">Reference proteome</keyword>
<evidence type="ECO:0000313" key="3">
    <source>
        <dbReference type="EMBL" id="TRM65116.1"/>
    </source>
</evidence>